<keyword evidence="1" id="KW-1133">Transmembrane helix</keyword>
<feature type="transmembrane region" description="Helical" evidence="1">
    <location>
        <begin position="71"/>
        <end position="89"/>
    </location>
</feature>
<evidence type="ECO:0000259" key="2">
    <source>
        <dbReference type="SMART" id="SM00014"/>
    </source>
</evidence>
<dbReference type="EMBL" id="BMKM01000009">
    <property type="protein sequence ID" value="GGE28970.1"/>
    <property type="molecule type" value="Genomic_DNA"/>
</dbReference>
<accession>A0A8H9KWU2</accession>
<comment type="caution">
    <text evidence="3">The sequence shown here is derived from an EMBL/GenBank/DDBJ whole genome shotgun (WGS) entry which is preliminary data.</text>
</comment>
<dbReference type="AlphaFoldDB" id="A0A8H9KWU2"/>
<dbReference type="CDD" id="cd03394">
    <property type="entry name" value="PAP2_like_5"/>
    <property type="match status" value="1"/>
</dbReference>
<reference evidence="3" key="2">
    <citation type="submission" date="2020-09" db="EMBL/GenBank/DDBJ databases">
        <authorList>
            <person name="Sun Q."/>
            <person name="Zhou Y."/>
        </authorList>
    </citation>
    <scope>NUCLEOTIDE SEQUENCE</scope>
    <source>
        <strain evidence="3">CGMCC 1.15966</strain>
    </source>
</reference>
<dbReference type="Pfam" id="PF01569">
    <property type="entry name" value="PAP2"/>
    <property type="match status" value="1"/>
</dbReference>
<reference evidence="3" key="1">
    <citation type="journal article" date="2014" name="Int. J. Syst. Evol. Microbiol.">
        <title>Complete genome sequence of Corynebacterium casei LMG S-19264T (=DSM 44701T), isolated from a smear-ripened cheese.</title>
        <authorList>
            <consortium name="US DOE Joint Genome Institute (JGI-PGF)"/>
            <person name="Walter F."/>
            <person name="Albersmeier A."/>
            <person name="Kalinowski J."/>
            <person name="Ruckert C."/>
        </authorList>
    </citation>
    <scope>NUCLEOTIDE SEQUENCE</scope>
    <source>
        <strain evidence="3">CGMCC 1.15966</strain>
    </source>
</reference>
<keyword evidence="1" id="KW-0472">Membrane</keyword>
<evidence type="ECO:0000256" key="1">
    <source>
        <dbReference type="SAM" id="Phobius"/>
    </source>
</evidence>
<gene>
    <name evidence="3" type="ORF">GCM10011516_28390</name>
</gene>
<feature type="transmembrane region" description="Helical" evidence="1">
    <location>
        <begin position="95"/>
        <end position="117"/>
    </location>
</feature>
<organism evidence="3 4">
    <name type="scientific">Sphingobacterium cellulitidis</name>
    <dbReference type="NCBI Taxonomy" id="1768011"/>
    <lineage>
        <taxon>Bacteria</taxon>
        <taxon>Pseudomonadati</taxon>
        <taxon>Bacteroidota</taxon>
        <taxon>Sphingobacteriia</taxon>
        <taxon>Sphingobacteriales</taxon>
        <taxon>Sphingobacteriaceae</taxon>
        <taxon>Sphingobacterium</taxon>
    </lineage>
</organism>
<keyword evidence="1" id="KW-0812">Transmembrane</keyword>
<evidence type="ECO:0000313" key="4">
    <source>
        <dbReference type="Proteomes" id="UP000614460"/>
    </source>
</evidence>
<evidence type="ECO:0000313" key="3">
    <source>
        <dbReference type="EMBL" id="GGE28970.1"/>
    </source>
</evidence>
<dbReference type="InterPro" id="IPR036938">
    <property type="entry name" value="PAP2/HPO_sf"/>
</dbReference>
<dbReference type="Gene3D" id="1.20.144.10">
    <property type="entry name" value="Phosphatidic acid phosphatase type 2/haloperoxidase"/>
    <property type="match status" value="1"/>
</dbReference>
<dbReference type="SUPFAM" id="SSF48317">
    <property type="entry name" value="Acid phosphatase/Vanadium-dependent haloperoxidase"/>
    <property type="match status" value="1"/>
</dbReference>
<protein>
    <recommendedName>
        <fullName evidence="2">Phosphatidic acid phosphatase type 2/haloperoxidase domain-containing protein</fullName>
    </recommendedName>
</protein>
<sequence length="150" mass="17170">MGIEAKHSLRSRFFTATVSHIIMGTTVNLMKKSMPMMRPDFSSMNSFPSGHTATAFVGAELIWQEYRHQSIWYGIGAYTLAAGTGFFRMYNNRHWLSDVVMGAGVGILSTKMAYWMLPTLEERWQKKKYPSIFIPSYNGRQVQITYACTF</sequence>
<keyword evidence="4" id="KW-1185">Reference proteome</keyword>
<proteinExistence type="predicted"/>
<dbReference type="InterPro" id="IPR000326">
    <property type="entry name" value="PAP2/HPO"/>
</dbReference>
<dbReference type="SMART" id="SM00014">
    <property type="entry name" value="acidPPc"/>
    <property type="match status" value="1"/>
</dbReference>
<feature type="domain" description="Phosphatidic acid phosphatase type 2/haloperoxidase" evidence="2">
    <location>
        <begin position="11"/>
        <end position="114"/>
    </location>
</feature>
<name>A0A8H9KWU2_9SPHI</name>
<dbReference type="Proteomes" id="UP000614460">
    <property type="component" value="Unassembled WGS sequence"/>
</dbReference>